<reference evidence="2" key="1">
    <citation type="submission" date="2022-10" db="EMBL/GenBank/DDBJ databases">
        <title>Roseovarius pelagicus sp. nov., isolated from Arctic seawater.</title>
        <authorList>
            <person name="Hong Y.W."/>
            <person name="Hwang C.Y."/>
        </authorList>
    </citation>
    <scope>NUCLEOTIDE SEQUENCE</scope>
    <source>
        <strain evidence="2">HL-MP18</strain>
    </source>
</reference>
<evidence type="ECO:0000313" key="3">
    <source>
        <dbReference type="Proteomes" id="UP001064087"/>
    </source>
</evidence>
<keyword evidence="3" id="KW-1185">Reference proteome</keyword>
<dbReference type="RefSeq" id="WP_263048695.1">
    <property type="nucleotide sequence ID" value="NZ_CP106738.1"/>
</dbReference>
<evidence type="ECO:0000259" key="1">
    <source>
        <dbReference type="Pfam" id="PF13403"/>
    </source>
</evidence>
<dbReference type="EMBL" id="CP106738">
    <property type="protein sequence ID" value="UXX84408.1"/>
    <property type="molecule type" value="Genomic_DNA"/>
</dbReference>
<dbReference type="SUPFAM" id="SSF51294">
    <property type="entry name" value="Hedgehog/intein (Hint) domain"/>
    <property type="match status" value="1"/>
</dbReference>
<organism evidence="2 3">
    <name type="scientific">Roseovarius pelagicus</name>
    <dbReference type="NCBI Taxonomy" id="2980108"/>
    <lineage>
        <taxon>Bacteria</taxon>
        <taxon>Pseudomonadati</taxon>
        <taxon>Pseudomonadota</taxon>
        <taxon>Alphaproteobacteria</taxon>
        <taxon>Rhodobacterales</taxon>
        <taxon>Roseobacteraceae</taxon>
        <taxon>Roseovarius</taxon>
    </lineage>
</organism>
<dbReference type="Proteomes" id="UP001064087">
    <property type="component" value="Chromosome"/>
</dbReference>
<feature type="domain" description="Hedgehog/Intein (Hint)" evidence="1">
    <location>
        <begin position="194"/>
        <end position="339"/>
    </location>
</feature>
<gene>
    <name evidence="2" type="ORF">N7U68_07140</name>
</gene>
<dbReference type="Pfam" id="PF13403">
    <property type="entry name" value="Hint_2"/>
    <property type="match status" value="1"/>
</dbReference>
<sequence length="400" mass="43412">MPDIDIVRLETNPHETVNGIRADTTTRGVDLEGSQITATYADGTTETLIWQAFDPYTNGGVIGTDINMSYGNSSHVLKTTKLLTSLRFDIQPADSVFDTTVTEDDDPSGGSTPTSKIGFPFEVTPAYADLPGDISVTYSGIVNLAGSPPAGDLFTTMTIDFSDLDAGGLLGDLEWKTDIDTVKDAGDLKPSGVTCFTRGTMITTDQGALPIETLKSGAYVLTQDNGFQELKMVISRTVGKKELEKNPKLYPVRITAKALGSGVPARDLVVSRQHRMVAQSTIVKRMFGSSSVLIASIRLTRLPGIYVDTSFDSVEYFHLIFENHEVIFAEATPTESFLICPEARNTLHPAAWAEFATLFPDALAASHTATPVRAIPNNILQKRMVNRHIKNAKELFCAKL</sequence>
<evidence type="ECO:0000313" key="2">
    <source>
        <dbReference type="EMBL" id="UXX84408.1"/>
    </source>
</evidence>
<protein>
    <submittedName>
        <fullName evidence="2">Hint domain-containing protein</fullName>
    </submittedName>
</protein>
<proteinExistence type="predicted"/>
<dbReference type="InterPro" id="IPR028992">
    <property type="entry name" value="Hedgehog/Intein_dom"/>
</dbReference>
<dbReference type="Gene3D" id="2.170.16.10">
    <property type="entry name" value="Hedgehog/Intein (Hint) domain"/>
    <property type="match status" value="1"/>
</dbReference>
<accession>A0ABY6DGQ2</accession>
<name>A0ABY6DGQ2_9RHOB</name>
<dbReference type="InterPro" id="IPR036844">
    <property type="entry name" value="Hint_dom_sf"/>
</dbReference>